<sequence>MFVKRNARQYHVAPIAARIVKYAISGGVAAIAAWLISVSTYKFGHVPYLISQALGFLIGTAVNYPLSRLWAFGNKKGPIPRQLFLFVAGTVVGLGINELALTTSVEWANLPVPMGMMIGLCSAFLWNFSWNNWVTFVQKPHVLSSHQRTTDCRAPSERS</sequence>
<evidence type="ECO:0000256" key="1">
    <source>
        <dbReference type="ARBA" id="ARBA00004141"/>
    </source>
</evidence>
<accession>A0A2T2WLQ3</accession>
<evidence type="ECO:0000256" key="4">
    <source>
        <dbReference type="ARBA" id="ARBA00022989"/>
    </source>
</evidence>
<dbReference type="PANTHER" id="PTHR38459">
    <property type="entry name" value="PROPHAGE BACTOPRENOL-LINKED GLUCOSE TRANSLOCASE HOMOLOG"/>
    <property type="match status" value="1"/>
</dbReference>
<dbReference type="Pfam" id="PF04138">
    <property type="entry name" value="GtrA_DPMS_TM"/>
    <property type="match status" value="1"/>
</dbReference>
<evidence type="ECO:0000313" key="8">
    <source>
        <dbReference type="EMBL" id="PSR23174.1"/>
    </source>
</evidence>
<dbReference type="PANTHER" id="PTHR38459:SF1">
    <property type="entry name" value="PROPHAGE BACTOPRENOL-LINKED GLUCOSE TRANSLOCASE HOMOLOG"/>
    <property type="match status" value="1"/>
</dbReference>
<keyword evidence="3 6" id="KW-0812">Transmembrane</keyword>
<evidence type="ECO:0000256" key="5">
    <source>
        <dbReference type="ARBA" id="ARBA00023136"/>
    </source>
</evidence>
<feature type="transmembrane region" description="Helical" evidence="6">
    <location>
        <begin position="48"/>
        <end position="71"/>
    </location>
</feature>
<keyword evidence="4 6" id="KW-1133">Transmembrane helix</keyword>
<reference evidence="8 9" key="1">
    <citation type="journal article" date="2014" name="BMC Genomics">
        <title>Comparison of environmental and isolate Sulfobacillus genomes reveals diverse carbon, sulfur, nitrogen, and hydrogen metabolisms.</title>
        <authorList>
            <person name="Justice N.B."/>
            <person name="Norman A."/>
            <person name="Brown C.T."/>
            <person name="Singh A."/>
            <person name="Thomas B.C."/>
            <person name="Banfield J.F."/>
        </authorList>
    </citation>
    <scope>NUCLEOTIDE SEQUENCE [LARGE SCALE GENOMIC DNA]</scope>
    <source>
        <strain evidence="8">AMDSBA1</strain>
    </source>
</reference>
<dbReference type="AlphaFoldDB" id="A0A2T2WLQ3"/>
<evidence type="ECO:0000256" key="2">
    <source>
        <dbReference type="ARBA" id="ARBA00009399"/>
    </source>
</evidence>
<comment type="similarity">
    <text evidence="2">Belongs to the GtrA family.</text>
</comment>
<dbReference type="GO" id="GO:0000271">
    <property type="term" value="P:polysaccharide biosynthetic process"/>
    <property type="evidence" value="ECO:0007669"/>
    <property type="project" value="InterPro"/>
</dbReference>
<dbReference type="Proteomes" id="UP000242699">
    <property type="component" value="Unassembled WGS sequence"/>
</dbReference>
<dbReference type="InterPro" id="IPR007267">
    <property type="entry name" value="GtrA_DPMS_TM"/>
</dbReference>
<evidence type="ECO:0000313" key="9">
    <source>
        <dbReference type="Proteomes" id="UP000242699"/>
    </source>
</evidence>
<comment type="caution">
    <text evidence="8">The sequence shown here is derived from an EMBL/GenBank/DDBJ whole genome shotgun (WGS) entry which is preliminary data.</text>
</comment>
<dbReference type="GO" id="GO:0005886">
    <property type="term" value="C:plasma membrane"/>
    <property type="evidence" value="ECO:0007669"/>
    <property type="project" value="TreeGrafter"/>
</dbReference>
<evidence type="ECO:0000256" key="6">
    <source>
        <dbReference type="SAM" id="Phobius"/>
    </source>
</evidence>
<feature type="transmembrane region" description="Helical" evidence="6">
    <location>
        <begin position="83"/>
        <end position="101"/>
    </location>
</feature>
<organism evidence="8 9">
    <name type="scientific">Sulfobacillus benefaciens</name>
    <dbReference type="NCBI Taxonomy" id="453960"/>
    <lineage>
        <taxon>Bacteria</taxon>
        <taxon>Bacillati</taxon>
        <taxon>Bacillota</taxon>
        <taxon>Clostridia</taxon>
        <taxon>Eubacteriales</taxon>
        <taxon>Clostridiales Family XVII. Incertae Sedis</taxon>
        <taxon>Sulfobacillus</taxon>
    </lineage>
</organism>
<evidence type="ECO:0000259" key="7">
    <source>
        <dbReference type="Pfam" id="PF04138"/>
    </source>
</evidence>
<feature type="transmembrane region" description="Helical" evidence="6">
    <location>
        <begin position="107"/>
        <end position="128"/>
    </location>
</feature>
<gene>
    <name evidence="8" type="ORF">C7B43_20315</name>
</gene>
<evidence type="ECO:0000256" key="3">
    <source>
        <dbReference type="ARBA" id="ARBA00022692"/>
    </source>
</evidence>
<dbReference type="InterPro" id="IPR051401">
    <property type="entry name" value="GtrA_CellWall_Glycosyl"/>
</dbReference>
<proteinExistence type="inferred from homology"/>
<name>A0A2T2WLQ3_9FIRM</name>
<comment type="subcellular location">
    <subcellularLocation>
        <location evidence="1">Membrane</location>
        <topology evidence="1">Multi-pass membrane protein</topology>
    </subcellularLocation>
</comment>
<dbReference type="EMBL" id="PXYT01000098">
    <property type="protein sequence ID" value="PSR23174.1"/>
    <property type="molecule type" value="Genomic_DNA"/>
</dbReference>
<feature type="domain" description="GtrA/DPMS transmembrane" evidence="7">
    <location>
        <begin position="21"/>
        <end position="136"/>
    </location>
</feature>
<feature type="transmembrane region" description="Helical" evidence="6">
    <location>
        <begin position="12"/>
        <end position="36"/>
    </location>
</feature>
<protein>
    <recommendedName>
        <fullName evidence="7">GtrA/DPMS transmembrane domain-containing protein</fullName>
    </recommendedName>
</protein>
<keyword evidence="5 6" id="KW-0472">Membrane</keyword>